<dbReference type="Proteomes" id="UP000320781">
    <property type="component" value="Unassembled WGS sequence"/>
</dbReference>
<proteinExistence type="inferred from homology"/>
<dbReference type="PANTHER" id="PTHR31272:SF6">
    <property type="entry name" value="CYTOCHROME C-TYPE BIOGENESIS CCDA-LIKE CHLOROPLASTIC PROTEIN"/>
    <property type="match status" value="1"/>
</dbReference>
<feature type="transmembrane region" description="Helical" evidence="6">
    <location>
        <begin position="214"/>
        <end position="232"/>
    </location>
</feature>
<evidence type="ECO:0000313" key="9">
    <source>
        <dbReference type="Proteomes" id="UP000320781"/>
    </source>
</evidence>
<evidence type="ECO:0000256" key="2">
    <source>
        <dbReference type="ARBA" id="ARBA00006143"/>
    </source>
</evidence>
<feature type="transmembrane region" description="Helical" evidence="6">
    <location>
        <begin position="20"/>
        <end position="50"/>
    </location>
</feature>
<dbReference type="PANTHER" id="PTHR31272">
    <property type="entry name" value="CYTOCHROME C-TYPE BIOGENESIS PROTEIN HI_1454-RELATED"/>
    <property type="match status" value="1"/>
</dbReference>
<name>A0A523QG55_UNCAE</name>
<feature type="transmembrane region" description="Helical" evidence="6">
    <location>
        <begin position="171"/>
        <end position="193"/>
    </location>
</feature>
<comment type="caution">
    <text evidence="8">The sequence shown here is derived from an EMBL/GenBank/DDBJ whole genome shotgun (WGS) entry which is preliminary data.</text>
</comment>
<comment type="subcellular location">
    <subcellularLocation>
        <location evidence="1">Membrane</location>
        <topology evidence="1">Multi-pass membrane protein</topology>
    </subcellularLocation>
</comment>
<feature type="transmembrane region" description="Helical" evidence="6">
    <location>
        <begin position="62"/>
        <end position="84"/>
    </location>
</feature>
<dbReference type="GO" id="GO:0017004">
    <property type="term" value="P:cytochrome complex assembly"/>
    <property type="evidence" value="ECO:0007669"/>
    <property type="project" value="InterPro"/>
</dbReference>
<evidence type="ECO:0000256" key="3">
    <source>
        <dbReference type="ARBA" id="ARBA00022692"/>
    </source>
</evidence>
<dbReference type="Pfam" id="PF02683">
    <property type="entry name" value="DsbD_TM"/>
    <property type="match status" value="1"/>
</dbReference>
<feature type="transmembrane region" description="Helical" evidence="6">
    <location>
        <begin position="96"/>
        <end position="118"/>
    </location>
</feature>
<accession>A0A523QG55</accession>
<evidence type="ECO:0000313" key="8">
    <source>
        <dbReference type="EMBL" id="TES84412.1"/>
    </source>
</evidence>
<organism evidence="8 9">
    <name type="scientific">Aerophobetes bacterium</name>
    <dbReference type="NCBI Taxonomy" id="2030807"/>
    <lineage>
        <taxon>Bacteria</taxon>
        <taxon>Candidatus Aerophobota</taxon>
    </lineage>
</organism>
<protein>
    <submittedName>
        <fullName evidence="8">Cytochrome c biogenesis protein CcdA</fullName>
    </submittedName>
</protein>
<evidence type="ECO:0000256" key="1">
    <source>
        <dbReference type="ARBA" id="ARBA00004141"/>
    </source>
</evidence>
<keyword evidence="5 6" id="KW-0472">Membrane</keyword>
<sequence>MVLGNLVGNLHQIIQTSHWLAPLAAFLGGALTASNPCVLVMIPLMIGVTAGSQETRGIARSLVFSGLFVIGLSITFTILGIIAALGGRLFGDVGDYWKYIVALVALVMGVHLLGFFQFRFSIPMNTEFLKKGNLLSSPLLLGVLFGVVSTPCAVPILALLLTYIAAKGSSLFYGGILLLLYALGHCVLVVVAGTSIGAAKALIESKGGRKASSILKKVSGVLVILVGLYFLFL</sequence>
<dbReference type="AlphaFoldDB" id="A0A523QG55"/>
<comment type="similarity">
    <text evidence="2">Belongs to the DsbD family.</text>
</comment>
<gene>
    <name evidence="8" type="ORF">E3J95_06685</name>
</gene>
<feature type="domain" description="Cytochrome C biogenesis protein transmembrane" evidence="7">
    <location>
        <begin position="23"/>
        <end position="230"/>
    </location>
</feature>
<feature type="transmembrane region" description="Helical" evidence="6">
    <location>
        <begin position="139"/>
        <end position="165"/>
    </location>
</feature>
<evidence type="ECO:0000259" key="7">
    <source>
        <dbReference type="Pfam" id="PF02683"/>
    </source>
</evidence>
<evidence type="ECO:0000256" key="4">
    <source>
        <dbReference type="ARBA" id="ARBA00022989"/>
    </source>
</evidence>
<evidence type="ECO:0000256" key="6">
    <source>
        <dbReference type="SAM" id="Phobius"/>
    </source>
</evidence>
<keyword evidence="3 6" id="KW-0812">Transmembrane</keyword>
<dbReference type="InterPro" id="IPR003834">
    <property type="entry name" value="Cyt_c_assmbl_TM_dom"/>
</dbReference>
<dbReference type="InterPro" id="IPR051790">
    <property type="entry name" value="Cytochrome_c-biogenesis_DsbD"/>
</dbReference>
<evidence type="ECO:0000256" key="5">
    <source>
        <dbReference type="ARBA" id="ARBA00023136"/>
    </source>
</evidence>
<keyword evidence="4 6" id="KW-1133">Transmembrane helix</keyword>
<dbReference type="GO" id="GO:0016020">
    <property type="term" value="C:membrane"/>
    <property type="evidence" value="ECO:0007669"/>
    <property type="project" value="UniProtKB-SubCell"/>
</dbReference>
<reference evidence="8 9" key="1">
    <citation type="submission" date="2019-03" db="EMBL/GenBank/DDBJ databases">
        <title>Metabolic potential of uncultured bacteria and archaea associated with petroleum seepage in deep-sea sediments.</title>
        <authorList>
            <person name="Dong X."/>
            <person name="Hubert C."/>
        </authorList>
    </citation>
    <scope>NUCLEOTIDE SEQUENCE [LARGE SCALE GENOMIC DNA]</scope>
    <source>
        <strain evidence="8">E44_bin92</strain>
    </source>
</reference>
<dbReference type="EMBL" id="SOKU01000329">
    <property type="protein sequence ID" value="TES84412.1"/>
    <property type="molecule type" value="Genomic_DNA"/>
</dbReference>